<evidence type="ECO:0000256" key="1">
    <source>
        <dbReference type="SAM" id="MobiDB-lite"/>
    </source>
</evidence>
<organism evidence="2 3">
    <name type="scientific">Araneus ventricosus</name>
    <name type="common">Orbweaver spider</name>
    <name type="synonym">Epeira ventricosa</name>
    <dbReference type="NCBI Taxonomy" id="182803"/>
    <lineage>
        <taxon>Eukaryota</taxon>
        <taxon>Metazoa</taxon>
        <taxon>Ecdysozoa</taxon>
        <taxon>Arthropoda</taxon>
        <taxon>Chelicerata</taxon>
        <taxon>Arachnida</taxon>
        <taxon>Araneae</taxon>
        <taxon>Araneomorphae</taxon>
        <taxon>Entelegynae</taxon>
        <taxon>Araneoidea</taxon>
        <taxon>Araneidae</taxon>
        <taxon>Araneus</taxon>
    </lineage>
</organism>
<proteinExistence type="predicted"/>
<sequence length="183" mass="21727">MNTDFYSSWLKDNPSACTDYSKYASGESDEKKAPSRINKYRAQKIGSMQRVEIRTCWRSYRPTDEPFDGFGPNFIRTYILDDKTVPNFIHLAIQVLSYSVRMTSRHTDRLLLDGFCPKFDRNLQLCVKTTYQFHPRSSNSFRVIVFTDRQTDRQTHRQTDTQTDRHSRQTHDRHTQKKTDRQT</sequence>
<dbReference type="Proteomes" id="UP000499080">
    <property type="component" value="Unassembled WGS sequence"/>
</dbReference>
<comment type="caution">
    <text evidence="2">The sequence shown here is derived from an EMBL/GenBank/DDBJ whole genome shotgun (WGS) entry which is preliminary data.</text>
</comment>
<name>A0A4Y2E2A0_ARAVE</name>
<keyword evidence="3" id="KW-1185">Reference proteome</keyword>
<dbReference type="AlphaFoldDB" id="A0A4Y2E2A0"/>
<reference evidence="2 3" key="1">
    <citation type="journal article" date="2019" name="Sci. Rep.">
        <title>Orb-weaving spider Araneus ventricosus genome elucidates the spidroin gene catalogue.</title>
        <authorList>
            <person name="Kono N."/>
            <person name="Nakamura H."/>
            <person name="Ohtoshi R."/>
            <person name="Moran D.A.P."/>
            <person name="Shinohara A."/>
            <person name="Yoshida Y."/>
            <person name="Fujiwara M."/>
            <person name="Mori M."/>
            <person name="Tomita M."/>
            <person name="Arakawa K."/>
        </authorList>
    </citation>
    <scope>NUCLEOTIDE SEQUENCE [LARGE SCALE GENOMIC DNA]</scope>
</reference>
<gene>
    <name evidence="2" type="ORF">AVEN_150512_1</name>
</gene>
<feature type="region of interest" description="Disordered" evidence="1">
    <location>
        <begin position="152"/>
        <end position="183"/>
    </location>
</feature>
<dbReference type="EMBL" id="BGPR01000492">
    <property type="protein sequence ID" value="GBM23091.1"/>
    <property type="molecule type" value="Genomic_DNA"/>
</dbReference>
<evidence type="ECO:0000313" key="2">
    <source>
        <dbReference type="EMBL" id="GBM23091.1"/>
    </source>
</evidence>
<protein>
    <submittedName>
        <fullName evidence="2">Uncharacterized protein</fullName>
    </submittedName>
</protein>
<evidence type="ECO:0000313" key="3">
    <source>
        <dbReference type="Proteomes" id="UP000499080"/>
    </source>
</evidence>
<accession>A0A4Y2E2A0</accession>